<dbReference type="PANTHER" id="PTHR10632">
    <property type="entry name" value="SULFIDE:QUINONE OXIDOREDUCTASE"/>
    <property type="match status" value="1"/>
</dbReference>
<dbReference type="InterPro" id="IPR036188">
    <property type="entry name" value="FAD/NAD-bd_sf"/>
</dbReference>
<name>A0A0M3HPB9_ASCLU</name>
<evidence type="ECO:0000256" key="5">
    <source>
        <dbReference type="ARBA" id="ARBA00022827"/>
    </source>
</evidence>
<dbReference type="Gene3D" id="3.50.50.60">
    <property type="entry name" value="FAD/NAD(P)-binding domain"/>
    <property type="match status" value="2"/>
</dbReference>
<reference evidence="18" key="1">
    <citation type="submission" date="2017-02" db="UniProtKB">
        <authorList>
            <consortium name="WormBaseParasite"/>
        </authorList>
    </citation>
    <scope>IDENTIFICATION</scope>
</reference>
<dbReference type="GO" id="GO:0005739">
    <property type="term" value="C:mitochondrion"/>
    <property type="evidence" value="ECO:0007669"/>
    <property type="project" value="UniProtKB-SubCell"/>
</dbReference>
<organism evidence="17 18">
    <name type="scientific">Ascaris lumbricoides</name>
    <name type="common">Giant roundworm</name>
    <dbReference type="NCBI Taxonomy" id="6252"/>
    <lineage>
        <taxon>Eukaryota</taxon>
        <taxon>Metazoa</taxon>
        <taxon>Ecdysozoa</taxon>
        <taxon>Nematoda</taxon>
        <taxon>Chromadorea</taxon>
        <taxon>Rhabditida</taxon>
        <taxon>Spirurina</taxon>
        <taxon>Ascaridomorpha</taxon>
        <taxon>Ascaridoidea</taxon>
        <taxon>Ascarididae</taxon>
        <taxon>Ascaris</taxon>
    </lineage>
</organism>
<dbReference type="EC" id="1.8.5.8" evidence="14"/>
<evidence type="ECO:0000256" key="13">
    <source>
        <dbReference type="ARBA" id="ARBA00060891"/>
    </source>
</evidence>
<dbReference type="SUPFAM" id="SSF51905">
    <property type="entry name" value="FAD/NAD(P)-binding domain"/>
    <property type="match status" value="2"/>
</dbReference>
<evidence type="ECO:0000256" key="8">
    <source>
        <dbReference type="ARBA" id="ARBA00023128"/>
    </source>
</evidence>
<dbReference type="GO" id="GO:0070221">
    <property type="term" value="P:sulfide oxidation, using sulfide:quinone oxidoreductase"/>
    <property type="evidence" value="ECO:0007669"/>
    <property type="project" value="TreeGrafter"/>
</dbReference>
<dbReference type="InterPro" id="IPR015904">
    <property type="entry name" value="Sulphide_quinone_reductase"/>
</dbReference>
<comment type="similarity">
    <text evidence="13">Belongs to the SQRD family.</text>
</comment>
<evidence type="ECO:0000256" key="3">
    <source>
        <dbReference type="ARBA" id="ARBA00022630"/>
    </source>
</evidence>
<keyword evidence="8" id="KW-0496">Mitochondrion</keyword>
<keyword evidence="7" id="KW-0560">Oxidoreductase</keyword>
<comment type="subcellular location">
    <subcellularLocation>
        <location evidence="2">Mitochondrion</location>
    </subcellularLocation>
</comment>
<dbReference type="AlphaFoldDB" id="A0A0M3HPB9"/>
<comment type="cofactor">
    <cofactor evidence="1">
        <name>FAD</name>
        <dbReference type="ChEBI" id="CHEBI:57692"/>
    </cofactor>
</comment>
<proteinExistence type="inferred from homology"/>
<comment type="function">
    <text evidence="12">Catalyzes the oxidation of hydrogen sulfide with the help of a quinone, such as ubiquinone-10, giving rise to thiosulfate and ultimately to sulfane (molecular sulfur) atoms. Requires an additional electron acceptor; can use sulfite, sulfide or cyanide (in vitro). It is believed the in vivo electron acceptor is glutathione.</text>
</comment>
<evidence type="ECO:0000313" key="17">
    <source>
        <dbReference type="Proteomes" id="UP000036681"/>
    </source>
</evidence>
<comment type="catalytic activity">
    <reaction evidence="10">
        <text>ubiquinone-10 + hydrogen sulfide + glutathione + H(+) = S-sulfanylglutathione + ubiquinol-10</text>
        <dbReference type="Rhea" id="RHEA:62608"/>
        <dbReference type="ChEBI" id="CHEBI:15378"/>
        <dbReference type="ChEBI" id="CHEBI:29919"/>
        <dbReference type="ChEBI" id="CHEBI:46245"/>
        <dbReference type="ChEBI" id="CHEBI:57925"/>
        <dbReference type="ChEBI" id="CHEBI:58905"/>
        <dbReference type="ChEBI" id="CHEBI:64183"/>
    </reaction>
    <physiologicalReaction direction="left-to-right" evidence="10">
        <dbReference type="Rhea" id="RHEA:62609"/>
    </physiologicalReaction>
</comment>
<comment type="catalytic activity">
    <reaction evidence="11">
        <text>a quinone + hydrogen sulfide + glutathione + H(+) = S-sulfanylglutathione + a quinol</text>
        <dbReference type="Rhea" id="RHEA:55156"/>
        <dbReference type="ChEBI" id="CHEBI:15378"/>
        <dbReference type="ChEBI" id="CHEBI:24646"/>
        <dbReference type="ChEBI" id="CHEBI:29919"/>
        <dbReference type="ChEBI" id="CHEBI:57925"/>
        <dbReference type="ChEBI" id="CHEBI:58905"/>
        <dbReference type="ChEBI" id="CHEBI:132124"/>
        <dbReference type="EC" id="1.8.5.8"/>
    </reaction>
    <physiologicalReaction direction="left-to-right" evidence="11">
        <dbReference type="Rhea" id="RHEA:55157"/>
    </physiologicalReaction>
</comment>
<evidence type="ECO:0000256" key="15">
    <source>
        <dbReference type="ARBA" id="ARBA00070160"/>
    </source>
</evidence>
<keyword evidence="17" id="KW-1185">Reference proteome</keyword>
<dbReference type="FunFam" id="3.50.50.60:FF:000034">
    <property type="entry name" value="sulfide:quinone oxidoreductase, mitochondrial"/>
    <property type="match status" value="1"/>
</dbReference>
<evidence type="ECO:0000313" key="18">
    <source>
        <dbReference type="WBParaSite" id="ALUE_0000370901-mRNA-1"/>
    </source>
</evidence>
<protein>
    <recommendedName>
        <fullName evidence="15">Sulfide:quinone oxidoreductase, mitochondrial</fullName>
        <ecNumber evidence="14">1.8.5.8</ecNumber>
    </recommendedName>
    <alternativeName>
        <fullName evidence="16">Sulfide quinone oxidoreductase</fullName>
    </alternativeName>
</protein>
<evidence type="ECO:0000256" key="2">
    <source>
        <dbReference type="ARBA" id="ARBA00004173"/>
    </source>
</evidence>
<keyword evidence="3" id="KW-0285">Flavoprotein</keyword>
<dbReference type="GO" id="GO:0070224">
    <property type="term" value="F:sulfide:quinone oxidoreductase activity"/>
    <property type="evidence" value="ECO:0007669"/>
    <property type="project" value="TreeGrafter"/>
</dbReference>
<dbReference type="WBParaSite" id="ALUE_0000370901-mRNA-1">
    <property type="protein sequence ID" value="ALUE_0000370901-mRNA-1"/>
    <property type="gene ID" value="ALUE_0000370901"/>
</dbReference>
<evidence type="ECO:0000256" key="1">
    <source>
        <dbReference type="ARBA" id="ARBA00001974"/>
    </source>
</evidence>
<sequence length="459" mass="51082">MRVPSNSQKISIINFIGKDAHRHFAAEDEYFISAAAHYRILVLGGGNGGCAVSHRFRSLVPKGQLAVVEPADVSSKYAEYFQQHYYQPGFTLIGGGLKKLSQCVKPMASVLHKDNVWLKKSVAELRPKNNSVVLDDGSEIKYDLLIAALGLDIRFDMVEGLSEALHLPGICSIYRHDLAEKTYRELQTFSQGNAVFTLPNTPIKCSGAGQKICYLADEIFKKRGVRENIKLFYNTYLPDIFDVPKYAKTLNEIAKQKHIDVSLRRSLKSIDPIKKEAVFDILTEQSKPSGKTVVQRYDLLHVAPPCSPVKPIRECTELLNANGWLAADAATLQSTKFDNVFGIGDCLGTPNKKTSAAVFSQLRALDKNIPAFLSGKKLEGQCNGYSSCPLIVSFNRVVLAEFTPKGPLETLPYDQGRPLYTAYLLKRYVLPTMYWTIGINGHWLGPATVRKILHVRRSS</sequence>
<keyword evidence="4" id="KW-0874">Quinone</keyword>
<evidence type="ECO:0000256" key="6">
    <source>
        <dbReference type="ARBA" id="ARBA00022946"/>
    </source>
</evidence>
<dbReference type="GO" id="GO:0071949">
    <property type="term" value="F:FAD binding"/>
    <property type="evidence" value="ECO:0007669"/>
    <property type="project" value="TreeGrafter"/>
</dbReference>
<evidence type="ECO:0000256" key="10">
    <source>
        <dbReference type="ARBA" id="ARBA00052810"/>
    </source>
</evidence>
<dbReference type="GO" id="GO:0048038">
    <property type="term" value="F:quinone binding"/>
    <property type="evidence" value="ECO:0007669"/>
    <property type="project" value="UniProtKB-KW"/>
</dbReference>
<dbReference type="Proteomes" id="UP000036681">
    <property type="component" value="Unplaced"/>
</dbReference>
<evidence type="ECO:0000256" key="9">
    <source>
        <dbReference type="ARBA" id="ARBA00051038"/>
    </source>
</evidence>
<evidence type="ECO:0000256" key="11">
    <source>
        <dbReference type="ARBA" id="ARBA00052986"/>
    </source>
</evidence>
<dbReference type="GO" id="GO:0106436">
    <property type="term" value="F:glutathione-dependent sulfide quinone oxidoreductase activity"/>
    <property type="evidence" value="ECO:0007669"/>
    <property type="project" value="UniProtKB-EC"/>
</dbReference>
<keyword evidence="6" id="KW-0809">Transit peptide</keyword>
<evidence type="ECO:0000256" key="16">
    <source>
        <dbReference type="ARBA" id="ARBA00082958"/>
    </source>
</evidence>
<accession>A0A0M3HPB9</accession>
<evidence type="ECO:0000256" key="14">
    <source>
        <dbReference type="ARBA" id="ARBA00066447"/>
    </source>
</evidence>
<keyword evidence="5" id="KW-0274">FAD</keyword>
<comment type="catalytic activity">
    <reaction evidence="9">
        <text>ubiquinone-10 + hydrogen sulfide + sulfite + 2 H(+) = ubiquinol-10 + thiosulfate</text>
        <dbReference type="Rhea" id="RHEA:38359"/>
        <dbReference type="ChEBI" id="CHEBI:15378"/>
        <dbReference type="ChEBI" id="CHEBI:17359"/>
        <dbReference type="ChEBI" id="CHEBI:29919"/>
        <dbReference type="ChEBI" id="CHEBI:33542"/>
        <dbReference type="ChEBI" id="CHEBI:46245"/>
        <dbReference type="ChEBI" id="CHEBI:64183"/>
    </reaction>
    <physiologicalReaction direction="left-to-right" evidence="9">
        <dbReference type="Rhea" id="RHEA:38360"/>
    </physiologicalReaction>
</comment>
<evidence type="ECO:0000256" key="7">
    <source>
        <dbReference type="ARBA" id="ARBA00023002"/>
    </source>
</evidence>
<dbReference type="PANTHER" id="PTHR10632:SF2">
    <property type="entry name" value="SULFIDE:QUINONE OXIDOREDUCTASE, MITOCHONDRIAL"/>
    <property type="match status" value="1"/>
</dbReference>
<evidence type="ECO:0000256" key="12">
    <source>
        <dbReference type="ARBA" id="ARBA00059167"/>
    </source>
</evidence>
<evidence type="ECO:0000256" key="4">
    <source>
        <dbReference type="ARBA" id="ARBA00022719"/>
    </source>
</evidence>